<feature type="transmembrane region" description="Helical" evidence="1">
    <location>
        <begin position="127"/>
        <end position="147"/>
    </location>
</feature>
<proteinExistence type="predicted"/>
<dbReference type="AlphaFoldDB" id="A0A0C2J3A9"/>
<evidence type="ECO:0000313" key="3">
    <source>
        <dbReference type="Proteomes" id="UP000031668"/>
    </source>
</evidence>
<dbReference type="EMBL" id="JWZT01001283">
    <property type="protein sequence ID" value="KII72324.1"/>
    <property type="molecule type" value="Genomic_DNA"/>
</dbReference>
<protein>
    <submittedName>
        <fullName evidence="2">Uncharacterized protein</fullName>
    </submittedName>
</protein>
<keyword evidence="1" id="KW-1133">Transmembrane helix</keyword>
<sequence>MIISARCNFDSVTQDFYKAQATFESKNSCIIEKRHYLFQYFLERQKDTNGTKQSLIQLFQDSPLYTEWTSNRFLSTILRCILEGDFIDTAISMAHQRSGLQPNHHQAAIDTPIATPKATMYTYNKPIYIVIISVVVFALFIMAMKLYKWGVVIRSILPF</sequence>
<dbReference type="Proteomes" id="UP000031668">
    <property type="component" value="Unassembled WGS sequence"/>
</dbReference>
<name>A0A0C2J3A9_THEKT</name>
<evidence type="ECO:0000313" key="2">
    <source>
        <dbReference type="EMBL" id="KII72324.1"/>
    </source>
</evidence>
<evidence type="ECO:0000256" key="1">
    <source>
        <dbReference type="SAM" id="Phobius"/>
    </source>
</evidence>
<organism evidence="2 3">
    <name type="scientific">Thelohanellus kitauei</name>
    <name type="common">Myxosporean</name>
    <dbReference type="NCBI Taxonomy" id="669202"/>
    <lineage>
        <taxon>Eukaryota</taxon>
        <taxon>Metazoa</taxon>
        <taxon>Cnidaria</taxon>
        <taxon>Myxozoa</taxon>
        <taxon>Myxosporea</taxon>
        <taxon>Bivalvulida</taxon>
        <taxon>Platysporina</taxon>
        <taxon>Myxobolidae</taxon>
        <taxon>Thelohanellus</taxon>
    </lineage>
</organism>
<keyword evidence="1" id="KW-0472">Membrane</keyword>
<reference evidence="2 3" key="1">
    <citation type="journal article" date="2014" name="Genome Biol. Evol.">
        <title>The genome of the myxosporean Thelohanellus kitauei shows adaptations to nutrient acquisition within its fish host.</title>
        <authorList>
            <person name="Yang Y."/>
            <person name="Xiong J."/>
            <person name="Zhou Z."/>
            <person name="Huo F."/>
            <person name="Miao W."/>
            <person name="Ran C."/>
            <person name="Liu Y."/>
            <person name="Zhang J."/>
            <person name="Feng J."/>
            <person name="Wang M."/>
            <person name="Wang M."/>
            <person name="Wang L."/>
            <person name="Yao B."/>
        </authorList>
    </citation>
    <scope>NUCLEOTIDE SEQUENCE [LARGE SCALE GENOMIC DNA]</scope>
    <source>
        <strain evidence="2">Wuqing</strain>
    </source>
</reference>
<keyword evidence="1" id="KW-0812">Transmembrane</keyword>
<keyword evidence="3" id="KW-1185">Reference proteome</keyword>
<accession>A0A0C2J3A9</accession>
<gene>
    <name evidence="2" type="ORF">RF11_07493</name>
</gene>
<comment type="caution">
    <text evidence="2">The sequence shown here is derived from an EMBL/GenBank/DDBJ whole genome shotgun (WGS) entry which is preliminary data.</text>
</comment>